<comment type="caution">
    <text evidence="1">The sequence shown here is derived from an EMBL/GenBank/DDBJ whole genome shotgun (WGS) entry which is preliminary data.</text>
</comment>
<dbReference type="RefSeq" id="WP_016545794.1">
    <property type="nucleotide sequence ID" value="NZ_JBHILI010000008.1"/>
</dbReference>
<dbReference type="EMBL" id="JBHILJ010000007">
    <property type="protein sequence ID" value="MFB5737504.1"/>
    <property type="molecule type" value="Genomic_DNA"/>
</dbReference>
<accession>A0ABV5BQB8</accession>
<dbReference type="Proteomes" id="UP001580391">
    <property type="component" value="Unassembled WGS sequence"/>
</dbReference>
<keyword evidence="2" id="KW-1185">Reference proteome</keyword>
<evidence type="ECO:0000313" key="2">
    <source>
        <dbReference type="Proteomes" id="UP001580391"/>
    </source>
</evidence>
<gene>
    <name evidence="1" type="ORF">ACE5IX_13355</name>
</gene>
<evidence type="ECO:0000313" key="1">
    <source>
        <dbReference type="EMBL" id="MFB5737504.1"/>
    </source>
</evidence>
<proteinExistence type="predicted"/>
<name>A0ABV5BQB8_9LEPT</name>
<reference evidence="1 2" key="1">
    <citation type="submission" date="2024-09" db="EMBL/GenBank/DDBJ databases">
        <title>Taxonomic and Genotyping Characterization of Leptospira Strains isolated from Multiple Sources in Colombia highlights the importance of intermediate species.</title>
        <authorList>
            <person name="Torres Higuera L."/>
            <person name="Rojas Tapias D."/>
            <person name="Jimenez Velasquez S."/>
            <person name="Renjifo Ibanez C."/>
        </authorList>
    </citation>
    <scope>NUCLEOTIDE SEQUENCE [LARGE SCALE GENOMIC DNA]</scope>
    <source>
        <strain evidence="1 2">Lep080</strain>
    </source>
</reference>
<sequence>MSVAETLKAEARLEVARKMIQKGIELTIVWRVTGLTEEELKANGIIK</sequence>
<protein>
    <submittedName>
        <fullName evidence="1">Uncharacterized protein</fullName>
    </submittedName>
</protein>
<organism evidence="1 2">
    <name type="scientific">Leptospira wolffii</name>
    <dbReference type="NCBI Taxonomy" id="409998"/>
    <lineage>
        <taxon>Bacteria</taxon>
        <taxon>Pseudomonadati</taxon>
        <taxon>Spirochaetota</taxon>
        <taxon>Spirochaetia</taxon>
        <taxon>Leptospirales</taxon>
        <taxon>Leptospiraceae</taxon>
        <taxon>Leptospira</taxon>
    </lineage>
</organism>